<comment type="caution">
    <text evidence="1">The sequence shown here is derived from an EMBL/GenBank/DDBJ whole genome shotgun (WGS) entry which is preliminary data.</text>
</comment>
<reference evidence="1 2" key="1">
    <citation type="journal article" date="2020" name="ISME J.">
        <title>Comparative genomics reveals insights into cyanobacterial evolution and habitat adaptation.</title>
        <authorList>
            <person name="Chen M.Y."/>
            <person name="Teng W.K."/>
            <person name="Zhao L."/>
            <person name="Hu C.X."/>
            <person name="Zhou Y.K."/>
            <person name="Han B.P."/>
            <person name="Song L.R."/>
            <person name="Shu W.S."/>
        </authorList>
    </citation>
    <scope>NUCLEOTIDE SEQUENCE [LARGE SCALE GENOMIC DNA]</scope>
    <source>
        <strain evidence="1 2">FACHB-288</strain>
    </source>
</reference>
<gene>
    <name evidence="1" type="ORF">H6G24_14875</name>
</gene>
<keyword evidence="2" id="KW-1185">Reference proteome</keyword>
<protein>
    <submittedName>
        <fullName evidence="1">Uncharacterized protein</fullName>
    </submittedName>
</protein>
<dbReference type="EMBL" id="JACJQH010000021">
    <property type="protein sequence ID" value="MBD2196770.1"/>
    <property type="molecule type" value="Genomic_DNA"/>
</dbReference>
<dbReference type="Proteomes" id="UP000658514">
    <property type="component" value="Unassembled WGS sequence"/>
</dbReference>
<proteinExistence type="predicted"/>
<accession>A0ABR8ABF8</accession>
<evidence type="ECO:0000313" key="2">
    <source>
        <dbReference type="Proteomes" id="UP000658514"/>
    </source>
</evidence>
<organism evidence="1 2">
    <name type="scientific">Calothrix parietina FACHB-288</name>
    <dbReference type="NCBI Taxonomy" id="2692896"/>
    <lineage>
        <taxon>Bacteria</taxon>
        <taxon>Bacillati</taxon>
        <taxon>Cyanobacteriota</taxon>
        <taxon>Cyanophyceae</taxon>
        <taxon>Nostocales</taxon>
        <taxon>Calotrichaceae</taxon>
        <taxon>Calothrix</taxon>
    </lineage>
</organism>
<dbReference type="RefSeq" id="WP_190542549.1">
    <property type="nucleotide sequence ID" value="NZ_CAWPNO010000053.1"/>
</dbReference>
<name>A0ABR8ABF8_9CYAN</name>
<evidence type="ECO:0000313" key="1">
    <source>
        <dbReference type="EMBL" id="MBD2196770.1"/>
    </source>
</evidence>
<sequence length="98" mass="11299">MTQREFPNWEALYQEQAVENMPWFNSSLDPDVEEALLNLELSNGSVLDLPETKRSPTSYPFGVRCGTAIMREAELHRILPHEFWGNDETISDQYQPLG</sequence>